<name>A0ABU9E6G2_9BACT</name>
<dbReference type="EMBL" id="JBBHLI010000002">
    <property type="protein sequence ID" value="MEK9500338.1"/>
    <property type="molecule type" value="Genomic_DNA"/>
</dbReference>
<reference evidence="2 3" key="1">
    <citation type="submission" date="2024-02" db="EMBL/GenBank/DDBJ databases">
        <title>A novel Gemmatimonadota bacterium.</title>
        <authorList>
            <person name="Du Z.-J."/>
            <person name="Ye Y.-Q."/>
        </authorList>
    </citation>
    <scope>NUCLEOTIDE SEQUENCE [LARGE SCALE GENOMIC DNA]</scope>
    <source>
        <strain evidence="2 3">DH-20</strain>
    </source>
</reference>
<feature type="region of interest" description="Disordered" evidence="1">
    <location>
        <begin position="406"/>
        <end position="426"/>
    </location>
</feature>
<keyword evidence="3" id="KW-1185">Reference proteome</keyword>
<proteinExistence type="predicted"/>
<protein>
    <submittedName>
        <fullName evidence="2">Nucleotidyltransferase family protein</fullName>
    </submittedName>
</protein>
<gene>
    <name evidence="2" type="ORF">WI372_05060</name>
</gene>
<comment type="caution">
    <text evidence="2">The sequence shown here is derived from an EMBL/GenBank/DDBJ whole genome shotgun (WGS) entry which is preliminary data.</text>
</comment>
<dbReference type="InterPro" id="IPR039498">
    <property type="entry name" value="NTP_transf_5"/>
</dbReference>
<feature type="compositionally biased region" description="Polar residues" evidence="1">
    <location>
        <begin position="417"/>
        <end position="426"/>
    </location>
</feature>
<dbReference type="Pfam" id="PF14907">
    <property type="entry name" value="NTP_transf_5"/>
    <property type="match status" value="1"/>
</dbReference>
<organism evidence="2 3">
    <name type="scientific">Gaopeijia maritima</name>
    <dbReference type="NCBI Taxonomy" id="3119007"/>
    <lineage>
        <taxon>Bacteria</taxon>
        <taxon>Pseudomonadati</taxon>
        <taxon>Gemmatimonadota</taxon>
        <taxon>Longimicrobiia</taxon>
        <taxon>Gaopeijiales</taxon>
        <taxon>Gaopeijiaceae</taxon>
        <taxon>Gaopeijia</taxon>
    </lineage>
</organism>
<evidence type="ECO:0000313" key="2">
    <source>
        <dbReference type="EMBL" id="MEK9500338.1"/>
    </source>
</evidence>
<dbReference type="RefSeq" id="WP_405284856.1">
    <property type="nucleotide sequence ID" value="NZ_CP144380.1"/>
</dbReference>
<sequence length="426" mass="46546">MPKPDHDALHRLLVDLCRRDAPSTLGPRVLEPLRSDDAWTAFLERATAHRVGGVVLTALERLSKASPEVAALVPGPRLAPLRLLRRQALGWDLEQARVLAWLGKHGIEPIVLKGCALRHTCYGESAERPVSDLDLLFESAQLNDARVHLAALGYVDPNSDARNALYRRHHFHLQMEHPSGFAIELHWALTPPGPRGRIDPIDVRTGATRIAGATLPFKAACPEHTVLHLASQAAEGSLSHLGRIVDIDRIVAAAGDDFDWGALAEVARRGDLENAVAVATSMAAQLFGTPVPPDFPRALGVSGWSRRNLRALDPVRWILDQTALRYMAAGVVMRFWLESTAAARADVLLQACGLRRNPMRLLDRGREDAPESAGIRLRMRVPTVFKIASLQAAAWLASATPPAPRALPRLWDRPEARSTSPEAPAP</sequence>
<evidence type="ECO:0000313" key="3">
    <source>
        <dbReference type="Proteomes" id="UP001484239"/>
    </source>
</evidence>
<accession>A0ABU9E6G2</accession>
<evidence type="ECO:0000256" key="1">
    <source>
        <dbReference type="SAM" id="MobiDB-lite"/>
    </source>
</evidence>
<dbReference type="Proteomes" id="UP001484239">
    <property type="component" value="Unassembled WGS sequence"/>
</dbReference>